<evidence type="ECO:0000313" key="2">
    <source>
        <dbReference type="Proteomes" id="UP000190150"/>
    </source>
</evidence>
<proteinExistence type="predicted"/>
<name>A0A1T5ALY7_9SPHI</name>
<dbReference type="STRING" id="1513896.SAMN05660841_00003"/>
<dbReference type="Proteomes" id="UP000190150">
    <property type="component" value="Unassembled WGS sequence"/>
</dbReference>
<dbReference type="OrthoDB" id="612554at2"/>
<dbReference type="EMBL" id="FUZF01000001">
    <property type="protein sequence ID" value="SKB36022.1"/>
    <property type="molecule type" value="Genomic_DNA"/>
</dbReference>
<reference evidence="2" key="1">
    <citation type="submission" date="2017-02" db="EMBL/GenBank/DDBJ databases">
        <authorList>
            <person name="Varghese N."/>
            <person name="Submissions S."/>
        </authorList>
    </citation>
    <scope>NUCLEOTIDE SEQUENCE [LARGE SCALE GENOMIC DNA]</scope>
    <source>
        <strain evidence="2">DSM 24091</strain>
    </source>
</reference>
<gene>
    <name evidence="1" type="ORF">SAMN05660841_00003</name>
</gene>
<evidence type="ECO:0000313" key="1">
    <source>
        <dbReference type="EMBL" id="SKB36022.1"/>
    </source>
</evidence>
<dbReference type="RefSeq" id="WP_079640377.1">
    <property type="nucleotide sequence ID" value="NZ_FUZF01000001.1"/>
</dbReference>
<dbReference type="AlphaFoldDB" id="A0A1T5ALY7"/>
<organism evidence="1 2">
    <name type="scientific">Sphingobacterium nematocida</name>
    <dbReference type="NCBI Taxonomy" id="1513896"/>
    <lineage>
        <taxon>Bacteria</taxon>
        <taxon>Pseudomonadati</taxon>
        <taxon>Bacteroidota</taxon>
        <taxon>Sphingobacteriia</taxon>
        <taxon>Sphingobacteriales</taxon>
        <taxon>Sphingobacteriaceae</taxon>
        <taxon>Sphingobacterium</taxon>
    </lineage>
</organism>
<sequence length="241" mass="27389">MTKQNLILSQFNLDQGAVYFFKNHVFDNGRDISVQNQNLYVINASVLNVIKKIQFNQMLKNKLLGRKKTGFWSKISLLVTCSRESLGHSLPTSHSRLKGIYEGYVNSGYCSLISTKYGNSNSRKVGAEIEQLVLDISKQIGSTKTRDLLKAFDQFRQGTLDVLKNSGEEVYRREDIPNLDISKEALLNNLVHIISHDEVKEARVGEEQKLSNEVYSSLILLNPDLRIKLLKQFLALIDLVK</sequence>
<accession>A0A1T5ALY7</accession>
<protein>
    <submittedName>
        <fullName evidence="1">Uncharacterized protein</fullName>
    </submittedName>
</protein>
<keyword evidence="2" id="KW-1185">Reference proteome</keyword>